<sequence length="191" mass="22712">MSLENIKKTYSILERDNIKNDIEKLEYNQQCQVFNIIKKHTDKISENSNGIFINLKYLKDSVLDELSDFINYCKNNTDLQKLNELTNNSIENNSKLNDNLSEEYNNYNFESSPNSDFIFKNYIDKISTHNIKEFDIKTEEKKPLSKSSKIPLNLIENRIMKKCREINKFNMDNSENFMEDLDHLNELKFEL</sequence>
<feature type="domain" description="NET" evidence="1">
    <location>
        <begin position="11"/>
        <end position="70"/>
    </location>
</feature>
<dbReference type="InterPro" id="IPR027353">
    <property type="entry name" value="NET_dom"/>
</dbReference>
<protein>
    <recommendedName>
        <fullName evidence="1">NET domain-containing protein</fullName>
    </recommendedName>
</protein>
<evidence type="ECO:0000259" key="1">
    <source>
        <dbReference type="Pfam" id="PF17035"/>
    </source>
</evidence>
<dbReference type="Pfam" id="PF17035">
    <property type="entry name" value="BET"/>
    <property type="match status" value="1"/>
</dbReference>
<dbReference type="InterPro" id="IPR038336">
    <property type="entry name" value="NET_sf"/>
</dbReference>
<dbReference type="AlphaFoldDB" id="A0A6C0J0D7"/>
<evidence type="ECO:0000313" key="2">
    <source>
        <dbReference type="EMBL" id="QHT97417.1"/>
    </source>
</evidence>
<dbReference type="EMBL" id="MN740276">
    <property type="protein sequence ID" value="QHT97417.1"/>
    <property type="molecule type" value="Genomic_DNA"/>
</dbReference>
<reference evidence="2" key="1">
    <citation type="journal article" date="2020" name="Nature">
        <title>Giant virus diversity and host interactions through global metagenomics.</title>
        <authorList>
            <person name="Schulz F."/>
            <person name="Roux S."/>
            <person name="Paez-Espino D."/>
            <person name="Jungbluth S."/>
            <person name="Walsh D.A."/>
            <person name="Denef V.J."/>
            <person name="McMahon K.D."/>
            <person name="Konstantinidis K.T."/>
            <person name="Eloe-Fadrosh E.A."/>
            <person name="Kyrpides N.C."/>
            <person name="Woyke T."/>
        </authorList>
    </citation>
    <scope>NUCLEOTIDE SEQUENCE</scope>
    <source>
        <strain evidence="2">GVMAG-M-3300025138-11</strain>
    </source>
</reference>
<dbReference type="Gene3D" id="1.20.1270.220">
    <property type="match status" value="1"/>
</dbReference>
<organism evidence="2">
    <name type="scientific">viral metagenome</name>
    <dbReference type="NCBI Taxonomy" id="1070528"/>
    <lineage>
        <taxon>unclassified sequences</taxon>
        <taxon>metagenomes</taxon>
        <taxon>organismal metagenomes</taxon>
    </lineage>
</organism>
<name>A0A6C0J0D7_9ZZZZ</name>
<proteinExistence type="predicted"/>
<accession>A0A6C0J0D7</accession>